<dbReference type="PROSITE" id="PS00409">
    <property type="entry name" value="PROKAR_NTER_METHYL"/>
    <property type="match status" value="1"/>
</dbReference>
<reference evidence="1 2" key="1">
    <citation type="submission" date="2018-06" db="EMBL/GenBank/DDBJ databases">
        <authorList>
            <consortium name="Pathogen Informatics"/>
            <person name="Doyle S."/>
        </authorList>
    </citation>
    <scope>NUCLEOTIDE SEQUENCE [LARGE SCALE GENOMIC DNA]</scope>
    <source>
        <strain evidence="1 2">NCTC11647</strain>
    </source>
</reference>
<gene>
    <name evidence="1" type="primary">xcpT_2</name>
    <name evidence="1" type="ORF">NCTC11647_03353</name>
</gene>
<proteinExistence type="predicted"/>
<dbReference type="InterPro" id="IPR045584">
    <property type="entry name" value="Pilin-like"/>
</dbReference>
<dbReference type="OrthoDB" id="5902365at2"/>
<accession>A0A2T3Q7L8</accession>
<sequence>MKIKINRGFTLIELVVVIVILGILAVTAAPKFLNLQKDARISTLKATKGALETAIQLVKAKAEINLIAPENCKSFNGTNNDNETAGCIKINGHEVLVYSNTHYPDLVFGNNPSKNNKVVNNLKSILSIDAYPRKSQKYQEDMSPTGSGFLVYGSLDHDVYIMPNVKDAYKNILNCRIQYNGTLEKPITLITKGC</sequence>
<dbReference type="Pfam" id="PF07963">
    <property type="entry name" value="N_methyl"/>
    <property type="match status" value="1"/>
</dbReference>
<dbReference type="NCBIfam" id="TIGR02532">
    <property type="entry name" value="IV_pilin_GFxxxE"/>
    <property type="match status" value="1"/>
</dbReference>
<evidence type="ECO:0000313" key="2">
    <source>
        <dbReference type="Proteomes" id="UP000251647"/>
    </source>
</evidence>
<dbReference type="RefSeq" id="WP_005304088.1">
    <property type="nucleotide sequence ID" value="NZ_CP018298.1"/>
</dbReference>
<name>A0A2T3Q7L8_PHODM</name>
<protein>
    <submittedName>
        <fullName evidence="1">PilD-dependent protein pddA</fullName>
    </submittedName>
</protein>
<organism evidence="1 2">
    <name type="scientific">Photobacterium damselae</name>
    <dbReference type="NCBI Taxonomy" id="38293"/>
    <lineage>
        <taxon>Bacteria</taxon>
        <taxon>Pseudomonadati</taxon>
        <taxon>Pseudomonadota</taxon>
        <taxon>Gammaproteobacteria</taxon>
        <taxon>Vibrionales</taxon>
        <taxon>Vibrionaceae</taxon>
        <taxon>Photobacterium</taxon>
    </lineage>
</organism>
<evidence type="ECO:0000313" key="1">
    <source>
        <dbReference type="EMBL" id="SPY44411.1"/>
    </source>
</evidence>
<dbReference type="InterPro" id="IPR012902">
    <property type="entry name" value="N_methyl_site"/>
</dbReference>
<dbReference type="SUPFAM" id="SSF54523">
    <property type="entry name" value="Pili subunits"/>
    <property type="match status" value="1"/>
</dbReference>
<dbReference type="Gene3D" id="3.30.700.10">
    <property type="entry name" value="Glycoprotein, Type 4 Pilin"/>
    <property type="match status" value="1"/>
</dbReference>
<dbReference type="EMBL" id="UATL01000005">
    <property type="protein sequence ID" value="SPY44411.1"/>
    <property type="molecule type" value="Genomic_DNA"/>
</dbReference>
<dbReference type="AlphaFoldDB" id="A0A2T3Q7L8"/>
<dbReference type="Proteomes" id="UP000251647">
    <property type="component" value="Unassembled WGS sequence"/>
</dbReference>